<accession>A0AAN9PPY0</accession>
<evidence type="ECO:0000313" key="2">
    <source>
        <dbReference type="EMBL" id="KAK7306051.1"/>
    </source>
</evidence>
<keyword evidence="1" id="KW-1133">Transmembrane helix</keyword>
<protein>
    <submittedName>
        <fullName evidence="2">Uncharacterized protein</fullName>
    </submittedName>
</protein>
<reference evidence="2 3" key="1">
    <citation type="submission" date="2024-01" db="EMBL/GenBank/DDBJ databases">
        <title>The genomes of 5 underutilized Papilionoideae crops provide insights into root nodulation and disease resistanc.</title>
        <authorList>
            <person name="Jiang F."/>
        </authorList>
    </citation>
    <scope>NUCLEOTIDE SEQUENCE [LARGE SCALE GENOMIC DNA]</scope>
    <source>
        <strain evidence="2">LVBAO_FW01</strain>
        <tissue evidence="2">Leaves</tissue>
    </source>
</reference>
<gene>
    <name evidence="2" type="ORF">VNO77_43968</name>
</gene>
<feature type="transmembrane region" description="Helical" evidence="1">
    <location>
        <begin position="147"/>
        <end position="169"/>
    </location>
</feature>
<name>A0AAN9PPY0_CANGL</name>
<feature type="transmembrane region" description="Helical" evidence="1">
    <location>
        <begin position="181"/>
        <end position="200"/>
    </location>
</feature>
<organism evidence="2 3">
    <name type="scientific">Canavalia gladiata</name>
    <name type="common">Sword bean</name>
    <name type="synonym">Dolichos gladiatus</name>
    <dbReference type="NCBI Taxonomy" id="3824"/>
    <lineage>
        <taxon>Eukaryota</taxon>
        <taxon>Viridiplantae</taxon>
        <taxon>Streptophyta</taxon>
        <taxon>Embryophyta</taxon>
        <taxon>Tracheophyta</taxon>
        <taxon>Spermatophyta</taxon>
        <taxon>Magnoliopsida</taxon>
        <taxon>eudicotyledons</taxon>
        <taxon>Gunneridae</taxon>
        <taxon>Pentapetalae</taxon>
        <taxon>rosids</taxon>
        <taxon>fabids</taxon>
        <taxon>Fabales</taxon>
        <taxon>Fabaceae</taxon>
        <taxon>Papilionoideae</taxon>
        <taxon>50 kb inversion clade</taxon>
        <taxon>NPAAA clade</taxon>
        <taxon>indigoferoid/millettioid clade</taxon>
        <taxon>Phaseoleae</taxon>
        <taxon>Canavalia</taxon>
    </lineage>
</organism>
<comment type="caution">
    <text evidence="2">The sequence shown here is derived from an EMBL/GenBank/DDBJ whole genome shotgun (WGS) entry which is preliminary data.</text>
</comment>
<dbReference type="Proteomes" id="UP001367508">
    <property type="component" value="Unassembled WGS sequence"/>
</dbReference>
<dbReference type="AlphaFoldDB" id="A0AAN9PPY0"/>
<evidence type="ECO:0000313" key="3">
    <source>
        <dbReference type="Proteomes" id="UP001367508"/>
    </source>
</evidence>
<keyword evidence="1" id="KW-0812">Transmembrane</keyword>
<keyword evidence="3" id="KW-1185">Reference proteome</keyword>
<dbReference type="EMBL" id="JAYMYQ010000011">
    <property type="protein sequence ID" value="KAK7306051.1"/>
    <property type="molecule type" value="Genomic_DNA"/>
</dbReference>
<sequence length="257" mass="28274">MKFSRGNMGIVLAGACWEFMKFSRGSIGIQHSRDLLGIYEILQGQYGYCTGRGMLGIYEILQGHCSNSWNLDILSDPLSKRRHSESPPLSENLRSDYGLHGLMQGKRGLSVAPSLTPLQSYLIMGIYDFWRGDAVSSLTADLGDLTLSLVSLGGLGIFIITPLTSTSLLRAGGGHSLNCGYTLFLSCSLPYFGIIYIWFYCPNVPSSHVHIGGETPWSQVPRILDPPTRASHKEMNLDLPLLSQSRGHAFFNKLPCL</sequence>
<evidence type="ECO:0000256" key="1">
    <source>
        <dbReference type="SAM" id="Phobius"/>
    </source>
</evidence>
<proteinExistence type="predicted"/>
<keyword evidence="1" id="KW-0472">Membrane</keyword>
<dbReference type="PROSITE" id="PS51257">
    <property type="entry name" value="PROKAR_LIPOPROTEIN"/>
    <property type="match status" value="1"/>
</dbReference>
<feature type="transmembrane region" description="Helical" evidence="1">
    <location>
        <begin position="109"/>
        <end position="127"/>
    </location>
</feature>